<dbReference type="GO" id="GO:0003723">
    <property type="term" value="F:RNA binding"/>
    <property type="evidence" value="ECO:0007669"/>
    <property type="project" value="UniProtKB-KW"/>
</dbReference>
<dbReference type="Gene3D" id="3.10.290.10">
    <property type="entry name" value="RNA-binding S4 domain"/>
    <property type="match status" value="1"/>
</dbReference>
<dbReference type="Pfam" id="PF13275">
    <property type="entry name" value="S4_2"/>
    <property type="match status" value="1"/>
</dbReference>
<accession>A0A4Q4KH63</accession>
<keyword evidence="3" id="KW-1185">Reference proteome</keyword>
<dbReference type="PROSITE" id="PS50889">
    <property type="entry name" value="S4"/>
    <property type="match status" value="1"/>
</dbReference>
<comment type="caution">
    <text evidence="2">The sequence shown here is derived from an EMBL/GenBank/DDBJ whole genome shotgun (WGS) entry which is preliminary data.</text>
</comment>
<proteinExistence type="predicted"/>
<gene>
    <name evidence="2" type="ORF">ERX46_14660</name>
</gene>
<dbReference type="AlphaFoldDB" id="A0A4Q4KH63"/>
<name>A0A4Q4KH63_9FLAO</name>
<dbReference type="EMBL" id="SETE01000006">
    <property type="protein sequence ID" value="RYM32512.1"/>
    <property type="molecule type" value="Genomic_DNA"/>
</dbReference>
<dbReference type="OrthoDB" id="9811532at2"/>
<evidence type="ECO:0000256" key="1">
    <source>
        <dbReference type="PROSITE-ProRule" id="PRU00182"/>
    </source>
</evidence>
<dbReference type="CDD" id="cd00165">
    <property type="entry name" value="S4"/>
    <property type="match status" value="1"/>
</dbReference>
<keyword evidence="1" id="KW-0694">RNA-binding</keyword>
<dbReference type="RefSeq" id="WP_130094613.1">
    <property type="nucleotide sequence ID" value="NZ_SETE01000006.1"/>
</dbReference>
<dbReference type="InterPro" id="IPR036986">
    <property type="entry name" value="S4_RNA-bd_sf"/>
</dbReference>
<dbReference type="SUPFAM" id="SSF55174">
    <property type="entry name" value="Alpha-L RNA-binding motif"/>
    <property type="match status" value="1"/>
</dbReference>
<dbReference type="Proteomes" id="UP000293952">
    <property type="component" value="Unassembled WGS sequence"/>
</dbReference>
<reference evidence="2 3" key="1">
    <citation type="submission" date="2019-02" db="EMBL/GenBank/DDBJ databases">
        <title>Genome sequence of the sea-ice species Brumimicrobium glaciale.</title>
        <authorList>
            <person name="Bowman J.P."/>
        </authorList>
    </citation>
    <scope>NUCLEOTIDE SEQUENCE [LARGE SCALE GENOMIC DNA]</scope>
    <source>
        <strain evidence="2 3">IC156</strain>
    </source>
</reference>
<evidence type="ECO:0000313" key="2">
    <source>
        <dbReference type="EMBL" id="RYM32512.1"/>
    </source>
</evidence>
<organism evidence="2 3">
    <name type="scientific">Brumimicrobium glaciale</name>
    <dbReference type="NCBI Taxonomy" id="200475"/>
    <lineage>
        <taxon>Bacteria</taxon>
        <taxon>Pseudomonadati</taxon>
        <taxon>Bacteroidota</taxon>
        <taxon>Flavobacteriia</taxon>
        <taxon>Flavobacteriales</taxon>
        <taxon>Crocinitomicaceae</taxon>
        <taxon>Brumimicrobium</taxon>
    </lineage>
</organism>
<evidence type="ECO:0000313" key="3">
    <source>
        <dbReference type="Proteomes" id="UP000293952"/>
    </source>
</evidence>
<protein>
    <submittedName>
        <fullName evidence="2">RNA-binding S4 domain-containing protein</fullName>
    </submittedName>
</protein>
<sequence length="72" mass="7921">METIEFNLEGEYIELLQLLKATGIAQTGGHAKMIVDDGGVVRDGEVETRKRAKLRVGDVIEIEGNLKIIINV</sequence>